<dbReference type="OrthoDB" id="1884734at2759"/>
<dbReference type="InterPro" id="IPR055408">
    <property type="entry name" value="HEAT_MROH2B-like"/>
</dbReference>
<dbReference type="AlphaFoldDB" id="V8N3I7"/>
<evidence type="ECO:0000313" key="2">
    <source>
        <dbReference type="EMBL" id="ETE56223.1"/>
    </source>
</evidence>
<dbReference type="EMBL" id="AZIM01033439">
    <property type="protein sequence ID" value="ETE56223.1"/>
    <property type="molecule type" value="Genomic_DNA"/>
</dbReference>
<organism evidence="2 3">
    <name type="scientific">Ophiophagus hannah</name>
    <name type="common">King cobra</name>
    <name type="synonym">Naja hannah</name>
    <dbReference type="NCBI Taxonomy" id="8665"/>
    <lineage>
        <taxon>Eukaryota</taxon>
        <taxon>Metazoa</taxon>
        <taxon>Chordata</taxon>
        <taxon>Craniata</taxon>
        <taxon>Vertebrata</taxon>
        <taxon>Euteleostomi</taxon>
        <taxon>Lepidosauria</taxon>
        <taxon>Squamata</taxon>
        <taxon>Bifurcata</taxon>
        <taxon>Unidentata</taxon>
        <taxon>Episquamata</taxon>
        <taxon>Toxicofera</taxon>
        <taxon>Serpentes</taxon>
        <taxon>Colubroidea</taxon>
        <taxon>Elapidae</taxon>
        <taxon>Elapinae</taxon>
        <taxon>Ophiophagus</taxon>
    </lineage>
</organism>
<feature type="domain" description="MROH2B-like HEAT-repeats" evidence="1">
    <location>
        <begin position="1"/>
        <end position="76"/>
    </location>
</feature>
<evidence type="ECO:0000313" key="3">
    <source>
        <dbReference type="Proteomes" id="UP000018936"/>
    </source>
</evidence>
<name>V8N3I7_OPHHA</name>
<proteinExistence type="predicted"/>
<dbReference type="PANTHER" id="PTHR23120:SF0">
    <property type="entry name" value="MAESTRO HEAT-LIKE REPEAT FAMILY MEMBER 1"/>
    <property type="match status" value="1"/>
</dbReference>
<dbReference type="Proteomes" id="UP000018936">
    <property type="component" value="Unassembled WGS sequence"/>
</dbReference>
<comment type="caution">
    <text evidence="2">The sequence shown here is derived from an EMBL/GenBank/DDBJ whole genome shotgun (WGS) entry which is preliminary data.</text>
</comment>
<gene>
    <name evidence="2" type="primary">HEATR7A</name>
    <name evidence="2" type="ORF">L345_18066</name>
</gene>
<dbReference type="InterPro" id="IPR045206">
    <property type="entry name" value="Maestro_heat-like_prot"/>
</dbReference>
<dbReference type="PANTHER" id="PTHR23120">
    <property type="entry name" value="MAESTRO-RELATED HEAT DOMAIN-CONTAINING"/>
    <property type="match status" value="1"/>
</dbReference>
<evidence type="ECO:0000259" key="1">
    <source>
        <dbReference type="Pfam" id="PF23210"/>
    </source>
</evidence>
<reference evidence="2 3" key="1">
    <citation type="journal article" date="2013" name="Proc. Natl. Acad. Sci. U.S.A.">
        <title>The king cobra genome reveals dynamic gene evolution and adaptation in the snake venom system.</title>
        <authorList>
            <person name="Vonk F.J."/>
            <person name="Casewell N.R."/>
            <person name="Henkel C.V."/>
            <person name="Heimberg A.M."/>
            <person name="Jansen H.J."/>
            <person name="McCleary R.J."/>
            <person name="Kerkkamp H.M."/>
            <person name="Vos R.A."/>
            <person name="Guerreiro I."/>
            <person name="Calvete J.J."/>
            <person name="Wuster W."/>
            <person name="Woods A.E."/>
            <person name="Logan J.M."/>
            <person name="Harrison R.A."/>
            <person name="Castoe T.A."/>
            <person name="de Koning A.P."/>
            <person name="Pollock D.D."/>
            <person name="Yandell M."/>
            <person name="Calderon D."/>
            <person name="Renjifo C."/>
            <person name="Currier R.B."/>
            <person name="Salgado D."/>
            <person name="Pla D."/>
            <person name="Sanz L."/>
            <person name="Hyder A.S."/>
            <person name="Ribeiro J.M."/>
            <person name="Arntzen J.W."/>
            <person name="van den Thillart G.E."/>
            <person name="Boetzer M."/>
            <person name="Pirovano W."/>
            <person name="Dirks R.P."/>
            <person name="Spaink H.P."/>
            <person name="Duboule D."/>
            <person name="McGlinn E."/>
            <person name="Kini R.M."/>
            <person name="Richardson M.K."/>
        </authorList>
    </citation>
    <scope>NUCLEOTIDE SEQUENCE</scope>
    <source>
        <tissue evidence="2">Blood</tissue>
    </source>
</reference>
<feature type="non-terminal residue" evidence="2">
    <location>
        <position position="1"/>
    </location>
</feature>
<dbReference type="Pfam" id="PF23210">
    <property type="entry name" value="HEAT_Maestro_2"/>
    <property type="match status" value="1"/>
</dbReference>
<dbReference type="GO" id="GO:0005737">
    <property type="term" value="C:cytoplasm"/>
    <property type="evidence" value="ECO:0007669"/>
    <property type="project" value="TreeGrafter"/>
</dbReference>
<protein>
    <submittedName>
        <fullName evidence="2">HEAT repeat-containing protein 7A</fullName>
    </submittedName>
</protein>
<keyword evidence="3" id="KW-1185">Reference proteome</keyword>
<sequence length="93" mass="9920">AIGVSLAACANKDLVRKQLQELLETARYQEEAEREGLAACLGFCAVTHLDEVLAQLEDFVKSDVFKKSAGLFSLFKVGALLPRGPPLGGGLCL</sequence>
<accession>V8N3I7</accession>